<feature type="domain" description="Trichome birefringence-like C-terminal" evidence="2">
    <location>
        <begin position="51"/>
        <end position="115"/>
    </location>
</feature>
<dbReference type="Pfam" id="PF13839">
    <property type="entry name" value="PC-Esterase"/>
    <property type="match status" value="1"/>
</dbReference>
<dbReference type="Proteomes" id="UP001420932">
    <property type="component" value="Unassembled WGS sequence"/>
</dbReference>
<evidence type="ECO:0000256" key="1">
    <source>
        <dbReference type="ARBA" id="ARBA00007727"/>
    </source>
</evidence>
<evidence type="ECO:0000313" key="4">
    <source>
        <dbReference type="Proteomes" id="UP001420932"/>
    </source>
</evidence>
<gene>
    <name evidence="3" type="ORF">Syun_019300</name>
</gene>
<dbReference type="EMBL" id="JBBNAF010000008">
    <property type="protein sequence ID" value="KAK9121683.1"/>
    <property type="molecule type" value="Genomic_DNA"/>
</dbReference>
<evidence type="ECO:0000313" key="3">
    <source>
        <dbReference type="EMBL" id="KAK9121683.1"/>
    </source>
</evidence>
<keyword evidence="4" id="KW-1185">Reference proteome</keyword>
<reference evidence="3 4" key="1">
    <citation type="submission" date="2024-01" db="EMBL/GenBank/DDBJ databases">
        <title>Genome assemblies of Stephania.</title>
        <authorList>
            <person name="Yang L."/>
        </authorList>
    </citation>
    <scope>NUCLEOTIDE SEQUENCE [LARGE SCALE GENOMIC DNA]</scope>
    <source>
        <strain evidence="3">YNDBR</strain>
        <tissue evidence="3">Leaf</tissue>
    </source>
</reference>
<dbReference type="AlphaFoldDB" id="A0AAP0IVJ5"/>
<comment type="similarity">
    <text evidence="1">Belongs to the PC-esterase family. TBL subfamily.</text>
</comment>
<organism evidence="3 4">
    <name type="scientific">Stephania yunnanensis</name>
    <dbReference type="NCBI Taxonomy" id="152371"/>
    <lineage>
        <taxon>Eukaryota</taxon>
        <taxon>Viridiplantae</taxon>
        <taxon>Streptophyta</taxon>
        <taxon>Embryophyta</taxon>
        <taxon>Tracheophyta</taxon>
        <taxon>Spermatophyta</taxon>
        <taxon>Magnoliopsida</taxon>
        <taxon>Ranunculales</taxon>
        <taxon>Menispermaceae</taxon>
        <taxon>Menispermoideae</taxon>
        <taxon>Cissampelideae</taxon>
        <taxon>Stephania</taxon>
    </lineage>
</organism>
<dbReference type="InterPro" id="IPR026057">
    <property type="entry name" value="TBL_C"/>
</dbReference>
<name>A0AAP0IVJ5_9MAGN</name>
<evidence type="ECO:0000259" key="2">
    <source>
        <dbReference type="Pfam" id="PF13839"/>
    </source>
</evidence>
<comment type="caution">
    <text evidence="3">The sequence shown here is derived from an EMBL/GenBank/DDBJ whole genome shotgun (WGS) entry which is preliminary data.</text>
</comment>
<accession>A0AAP0IVJ5</accession>
<protein>
    <recommendedName>
        <fullName evidence="2">Trichome birefringence-like C-terminal domain-containing protein</fullName>
    </recommendedName>
</protein>
<sequence>MDNSTIPVQCTKVLKPAKDVNLSNKDGLKGIYHADVDVPALDSWFDPFIDGVNKEARQVNHLIMDALRWAYIQLLDITHMSKFRVDAHPTIRLGKKDAVAIWAQDCMHWCLPSLPNI</sequence>
<dbReference type="GO" id="GO:0016740">
    <property type="term" value="F:transferase activity"/>
    <property type="evidence" value="ECO:0007669"/>
    <property type="project" value="InterPro"/>
</dbReference>
<proteinExistence type="inferred from homology"/>